<keyword evidence="1" id="KW-0732">Signal</keyword>
<keyword evidence="3" id="KW-1185">Reference proteome</keyword>
<proteinExistence type="predicted"/>
<evidence type="ECO:0000256" key="1">
    <source>
        <dbReference type="SAM" id="SignalP"/>
    </source>
</evidence>
<name>A0A1H7STL8_9GAMM</name>
<dbReference type="EMBL" id="FOBI01000020">
    <property type="protein sequence ID" value="SEL75436.1"/>
    <property type="molecule type" value="Genomic_DNA"/>
</dbReference>
<dbReference type="Proteomes" id="UP000199297">
    <property type="component" value="Unassembled WGS sequence"/>
</dbReference>
<dbReference type="RefSeq" id="WP_085285848.1">
    <property type="nucleotide sequence ID" value="NZ_FOBI01000020.1"/>
</dbReference>
<dbReference type="AlphaFoldDB" id="A0A1H7STL8"/>
<reference evidence="3" key="1">
    <citation type="submission" date="2016-10" db="EMBL/GenBank/DDBJ databases">
        <authorList>
            <person name="Varghese N."/>
            <person name="Submissions S."/>
        </authorList>
    </citation>
    <scope>NUCLEOTIDE SEQUENCE [LARGE SCALE GENOMIC DNA]</scope>
    <source>
        <strain evidence="3">CGMCC 1.9127</strain>
    </source>
</reference>
<gene>
    <name evidence="2" type="ORF">SAMN05216262_12047</name>
</gene>
<protein>
    <submittedName>
        <fullName evidence="2">Uncharacterized protein</fullName>
    </submittedName>
</protein>
<sequence length="127" mass="13789">MKYLSLGLLLLATNTLATEISAYSCDAYSVKIVSDNIEVVRNNDFANFKSSTKIKLQFSSKEKDEATGLTTSFYTGKGVVVDALGASNVKYSLRIERITKTASLTALYVTPKESIISANSSDCKKVI</sequence>
<accession>A0A1H7STL8</accession>
<feature type="signal peptide" evidence="1">
    <location>
        <begin position="1"/>
        <end position="17"/>
    </location>
</feature>
<evidence type="ECO:0000313" key="3">
    <source>
        <dbReference type="Proteomes" id="UP000199297"/>
    </source>
</evidence>
<evidence type="ECO:0000313" key="2">
    <source>
        <dbReference type="EMBL" id="SEL75436.1"/>
    </source>
</evidence>
<organism evidence="2 3">
    <name type="scientific">Colwellia chukchiensis</name>
    <dbReference type="NCBI Taxonomy" id="641665"/>
    <lineage>
        <taxon>Bacteria</taxon>
        <taxon>Pseudomonadati</taxon>
        <taxon>Pseudomonadota</taxon>
        <taxon>Gammaproteobacteria</taxon>
        <taxon>Alteromonadales</taxon>
        <taxon>Colwelliaceae</taxon>
        <taxon>Colwellia</taxon>
    </lineage>
</organism>
<feature type="chain" id="PRO_5011788988" evidence="1">
    <location>
        <begin position="18"/>
        <end position="127"/>
    </location>
</feature>